<dbReference type="EMBL" id="JACTNF010000010">
    <property type="protein sequence ID" value="MBO1075099.1"/>
    <property type="molecule type" value="Genomic_DNA"/>
</dbReference>
<evidence type="ECO:0000313" key="3">
    <source>
        <dbReference type="Proteomes" id="UP001518990"/>
    </source>
</evidence>
<keyword evidence="3" id="KW-1185">Reference proteome</keyword>
<dbReference type="Proteomes" id="UP001518990">
    <property type="component" value="Unassembled WGS sequence"/>
</dbReference>
<feature type="transmembrane region" description="Helical" evidence="1">
    <location>
        <begin position="49"/>
        <end position="73"/>
    </location>
</feature>
<dbReference type="Pfam" id="PF05437">
    <property type="entry name" value="AzlD"/>
    <property type="match status" value="1"/>
</dbReference>
<keyword evidence="1" id="KW-0812">Transmembrane</keyword>
<feature type="transmembrane region" description="Helical" evidence="1">
    <location>
        <begin position="6"/>
        <end position="28"/>
    </location>
</feature>
<feature type="transmembrane region" description="Helical" evidence="1">
    <location>
        <begin position="79"/>
        <end position="99"/>
    </location>
</feature>
<evidence type="ECO:0000256" key="1">
    <source>
        <dbReference type="SAM" id="Phobius"/>
    </source>
</evidence>
<accession>A0ABS3KC97</accession>
<dbReference type="PROSITE" id="PS51257">
    <property type="entry name" value="PROKAR_LIPOPROTEIN"/>
    <property type="match status" value="1"/>
</dbReference>
<comment type="caution">
    <text evidence="2">The sequence shown here is derived from an EMBL/GenBank/DDBJ whole genome shotgun (WGS) entry which is preliminary data.</text>
</comment>
<sequence>MLRLDVLLVIIGMAIVTFACRAGGYAVLRVVRPSPFVDAMLRNIPGPLFAAYVALALSNMGPAAWVAAALVVLTQWKSGSVGLSILVGVGAVALLRPVLG</sequence>
<proteinExistence type="predicted"/>
<dbReference type="InterPro" id="IPR008407">
    <property type="entry name" value="Brnchd-chn_aa_trnsp_AzlD"/>
</dbReference>
<protein>
    <submittedName>
        <fullName evidence="2">AzlD domain-containing protein</fullName>
    </submittedName>
</protein>
<keyword evidence="1" id="KW-0472">Membrane</keyword>
<organism evidence="2 3">
    <name type="scientific">Roseomonas marmotae</name>
    <dbReference type="NCBI Taxonomy" id="2768161"/>
    <lineage>
        <taxon>Bacteria</taxon>
        <taxon>Pseudomonadati</taxon>
        <taxon>Pseudomonadota</taxon>
        <taxon>Alphaproteobacteria</taxon>
        <taxon>Acetobacterales</taxon>
        <taxon>Roseomonadaceae</taxon>
        <taxon>Roseomonas</taxon>
    </lineage>
</organism>
<dbReference type="RefSeq" id="WP_207447118.1">
    <property type="nucleotide sequence ID" value="NZ_CP061091.1"/>
</dbReference>
<evidence type="ECO:0000313" key="2">
    <source>
        <dbReference type="EMBL" id="MBO1075099.1"/>
    </source>
</evidence>
<reference evidence="2 3" key="1">
    <citation type="submission" date="2020-09" db="EMBL/GenBank/DDBJ databases">
        <title>Roseomonas.</title>
        <authorList>
            <person name="Zhu W."/>
        </authorList>
    </citation>
    <scope>NUCLEOTIDE SEQUENCE [LARGE SCALE GENOMIC DNA]</scope>
    <source>
        <strain evidence="2 3">1311</strain>
    </source>
</reference>
<keyword evidence="1" id="KW-1133">Transmembrane helix</keyword>
<name>A0ABS3KC97_9PROT</name>
<gene>
    <name evidence="2" type="ORF">IAI60_10815</name>
</gene>